<evidence type="ECO:0000313" key="2">
    <source>
        <dbReference type="Proteomes" id="UP000004946"/>
    </source>
</evidence>
<dbReference type="HOGENOM" id="CLU_2863753_0_0_11"/>
<organism evidence="1 2">
    <name type="scientific">Parascardovia denticolens DSM 10105 = JCM 12538</name>
    <dbReference type="NCBI Taxonomy" id="864564"/>
    <lineage>
        <taxon>Bacteria</taxon>
        <taxon>Bacillati</taxon>
        <taxon>Actinomycetota</taxon>
        <taxon>Actinomycetes</taxon>
        <taxon>Bifidobacteriales</taxon>
        <taxon>Bifidobacteriaceae</taxon>
        <taxon>Parascardovia</taxon>
    </lineage>
</organism>
<dbReference type="KEGG" id="pdo:PSDT_0143"/>
<keyword evidence="2" id="KW-1185">Reference proteome</keyword>
<reference evidence="1 2" key="1">
    <citation type="submission" date="2010-12" db="EMBL/GenBank/DDBJ databases">
        <authorList>
            <person name="Muzny D."/>
            <person name="Qin X."/>
            <person name="Buhay C."/>
            <person name="Dugan-Rocha S."/>
            <person name="Ding Y."/>
            <person name="Chen G."/>
            <person name="Hawes A."/>
            <person name="Holder M."/>
            <person name="Jhangiani S."/>
            <person name="Johnson A."/>
            <person name="Khan Z."/>
            <person name="Li Z."/>
            <person name="Liu W."/>
            <person name="Liu X."/>
            <person name="Perez L."/>
            <person name="Shen H."/>
            <person name="Wang Q."/>
            <person name="Watt J."/>
            <person name="Xi L."/>
            <person name="Xin Y."/>
            <person name="Zhou J."/>
            <person name="Deng J."/>
            <person name="Jiang H."/>
            <person name="Liu Y."/>
            <person name="Qu J."/>
            <person name="Song X.-Z."/>
            <person name="Zhang L."/>
            <person name="Villasana D."/>
            <person name="Johnson A."/>
            <person name="Liu J."/>
            <person name="Liyanage D."/>
            <person name="Lorensuhewa L."/>
            <person name="Robinson T."/>
            <person name="Song A."/>
            <person name="Song B.-B."/>
            <person name="Dinh H."/>
            <person name="Thornton R."/>
            <person name="Coyle M."/>
            <person name="Francisco L."/>
            <person name="Jackson L."/>
            <person name="Javaid M."/>
            <person name="Korchina V."/>
            <person name="Kovar C."/>
            <person name="Mata R."/>
            <person name="Mathew T."/>
            <person name="Ngo R."/>
            <person name="Nguyen L."/>
            <person name="Nguyen N."/>
            <person name="Okwuonu G."/>
            <person name="Ongeri F."/>
            <person name="Pham C."/>
            <person name="Simmons D."/>
            <person name="Wilczek-Boney K."/>
            <person name="Hale W."/>
            <person name="Jakkamsetti A."/>
            <person name="Pham P."/>
            <person name="Ruth R."/>
            <person name="San Lucas F."/>
            <person name="Warren J."/>
            <person name="Zhang J."/>
            <person name="Zhao Z."/>
            <person name="Zhou C."/>
            <person name="Zhu D."/>
            <person name="Lee S."/>
            <person name="Bess C."/>
            <person name="Blankenburg K."/>
            <person name="Forbes L."/>
            <person name="Fu Q."/>
            <person name="Gubbala S."/>
            <person name="Hirani K."/>
            <person name="Jayaseelan J.C."/>
            <person name="Lara F."/>
            <person name="Munidasa M."/>
            <person name="Palculict T."/>
            <person name="Patil S."/>
            <person name="Pu L.-L."/>
            <person name="Saada N."/>
            <person name="Tang L."/>
            <person name="Weissenberger G."/>
            <person name="Zhu Y."/>
            <person name="Hemphill L."/>
            <person name="Shang Y."/>
            <person name="Youmans B."/>
            <person name="Ayvaz T."/>
            <person name="Ross M."/>
            <person name="Santibanez J."/>
            <person name="Aqrawi P."/>
            <person name="Gross S."/>
            <person name="Joshi V."/>
            <person name="Fowler G."/>
            <person name="Nazareth L."/>
            <person name="Reid J."/>
            <person name="Worley K."/>
            <person name="Petrosino J."/>
            <person name="Highlander S."/>
            <person name="Gibbs R."/>
        </authorList>
    </citation>
    <scope>NUCLEOTIDE SEQUENCE [LARGE SCALE GENOMIC DNA]</scope>
    <source>
        <strain evidence="1 2">DSM 10105</strain>
    </source>
</reference>
<evidence type="ECO:0000313" key="1">
    <source>
        <dbReference type="EMBL" id="EFT82855.1"/>
    </source>
</evidence>
<name>E6K267_PARDN</name>
<gene>
    <name evidence="1" type="ORF">HMPREF0620_1540</name>
</gene>
<dbReference type="AlphaFoldDB" id="E6K267"/>
<proteinExistence type="predicted"/>
<dbReference type="Proteomes" id="UP000004946">
    <property type="component" value="Chromosome"/>
</dbReference>
<accession>E6K267</accession>
<comment type="caution">
    <text evidence="1">The sequence shown here is derived from an EMBL/GenBank/DDBJ whole genome shotgun (WGS) entry which is preliminary data.</text>
</comment>
<sequence length="64" mass="6517">MSAYVFYLRPAAGGEGDIKRAPEDGLADWSSSGAFLLVFTCCGAVEADRPGQACPGPVPAPACV</sequence>
<dbReference type="PATRIC" id="fig|864564.6.peg.159"/>
<protein>
    <submittedName>
        <fullName evidence="1">Uncharacterized protein</fullName>
    </submittedName>
</protein>
<dbReference type="EMBL" id="AEON01000002">
    <property type="protein sequence ID" value="EFT82855.1"/>
    <property type="molecule type" value="Genomic_DNA"/>
</dbReference>